<organism evidence="2 3">
    <name type="scientific">Cohnella cellulosilytica</name>
    <dbReference type="NCBI Taxonomy" id="986710"/>
    <lineage>
        <taxon>Bacteria</taxon>
        <taxon>Bacillati</taxon>
        <taxon>Bacillota</taxon>
        <taxon>Bacilli</taxon>
        <taxon>Bacillales</taxon>
        <taxon>Paenibacillaceae</taxon>
        <taxon>Cohnella</taxon>
    </lineage>
</organism>
<accession>A0ABW2FI39</accession>
<dbReference type="GO" id="GO:0016853">
    <property type="term" value="F:isomerase activity"/>
    <property type="evidence" value="ECO:0007669"/>
    <property type="project" value="UniProtKB-KW"/>
</dbReference>
<dbReference type="PANTHER" id="PTHR12110">
    <property type="entry name" value="HYDROXYPYRUVATE ISOMERASE"/>
    <property type="match status" value="1"/>
</dbReference>
<reference evidence="3" key="1">
    <citation type="journal article" date="2019" name="Int. J. Syst. Evol. Microbiol.">
        <title>The Global Catalogue of Microorganisms (GCM) 10K type strain sequencing project: providing services to taxonomists for standard genome sequencing and annotation.</title>
        <authorList>
            <consortium name="The Broad Institute Genomics Platform"/>
            <consortium name="The Broad Institute Genome Sequencing Center for Infectious Disease"/>
            <person name="Wu L."/>
            <person name="Ma J."/>
        </authorList>
    </citation>
    <scope>NUCLEOTIDE SEQUENCE [LARGE SCALE GENOMIC DNA]</scope>
    <source>
        <strain evidence="3">KCTC 12907</strain>
    </source>
</reference>
<dbReference type="InterPro" id="IPR036237">
    <property type="entry name" value="Xyl_isomerase-like_sf"/>
</dbReference>
<dbReference type="Pfam" id="PF01261">
    <property type="entry name" value="AP_endonuc_2"/>
    <property type="match status" value="1"/>
</dbReference>
<feature type="domain" description="Xylose isomerase-like TIM barrel" evidence="1">
    <location>
        <begin position="24"/>
        <end position="227"/>
    </location>
</feature>
<evidence type="ECO:0000313" key="3">
    <source>
        <dbReference type="Proteomes" id="UP001596378"/>
    </source>
</evidence>
<dbReference type="InterPro" id="IPR050312">
    <property type="entry name" value="IolE/XylAMocC-like"/>
</dbReference>
<dbReference type="Proteomes" id="UP001596378">
    <property type="component" value="Unassembled WGS sequence"/>
</dbReference>
<keyword evidence="2" id="KW-0413">Isomerase</keyword>
<protein>
    <submittedName>
        <fullName evidence="2">Sugar phosphate isomerase/epimerase family protein</fullName>
    </submittedName>
</protein>
<gene>
    <name evidence="2" type="ORF">ACFQMJ_30185</name>
</gene>
<sequence length="253" mass="28204">MKQKISVQLYTLREECAADFPGVLRKLAQIGYGAVQFAGFHGYDPALLRSVLEETGLRVSGLHYGGDNLLNETDRVIEEAKFFGTPDIVCSSIGADQRNEAGYRALKRRLNELAGRLQSEGLRLSYHNHAFEFETTVDGKDALSYLIAPDADNIILAEPDVYWLKKGGHDPVTFLKPYANRAPILHMKDMTDDEEQAFAEISTGTIDFEAILRWGEASGVEWYVVEQDSCKTDPMECVKTSYVNLAGLMDKLA</sequence>
<dbReference type="Gene3D" id="3.20.20.150">
    <property type="entry name" value="Divalent-metal-dependent TIM barrel enzymes"/>
    <property type="match status" value="1"/>
</dbReference>
<dbReference type="SUPFAM" id="SSF51658">
    <property type="entry name" value="Xylose isomerase-like"/>
    <property type="match status" value="1"/>
</dbReference>
<name>A0ABW2FI39_9BACL</name>
<comment type="caution">
    <text evidence="2">The sequence shown here is derived from an EMBL/GenBank/DDBJ whole genome shotgun (WGS) entry which is preliminary data.</text>
</comment>
<proteinExistence type="predicted"/>
<evidence type="ECO:0000313" key="2">
    <source>
        <dbReference type="EMBL" id="MFC7152828.1"/>
    </source>
</evidence>
<dbReference type="PANTHER" id="PTHR12110:SF41">
    <property type="entry name" value="INOSOSE DEHYDRATASE"/>
    <property type="match status" value="1"/>
</dbReference>
<dbReference type="EMBL" id="JBHTAI010000026">
    <property type="protein sequence ID" value="MFC7152828.1"/>
    <property type="molecule type" value="Genomic_DNA"/>
</dbReference>
<dbReference type="RefSeq" id="WP_378050964.1">
    <property type="nucleotide sequence ID" value="NZ_JBHMDN010000031.1"/>
</dbReference>
<dbReference type="InterPro" id="IPR013022">
    <property type="entry name" value="Xyl_isomerase-like_TIM-brl"/>
</dbReference>
<keyword evidence="3" id="KW-1185">Reference proteome</keyword>
<evidence type="ECO:0000259" key="1">
    <source>
        <dbReference type="Pfam" id="PF01261"/>
    </source>
</evidence>